<name>A0ACC0R2Q2_9HYPO</name>
<protein>
    <submittedName>
        <fullName evidence="1">Uncharacterized protein</fullName>
    </submittedName>
</protein>
<proteinExistence type="predicted"/>
<gene>
    <name evidence="1" type="ORF">NCS57_00667800</name>
</gene>
<evidence type="ECO:0000313" key="2">
    <source>
        <dbReference type="Proteomes" id="UP001065298"/>
    </source>
</evidence>
<dbReference type="EMBL" id="CM046506">
    <property type="protein sequence ID" value="KAI8671913.1"/>
    <property type="molecule type" value="Genomic_DNA"/>
</dbReference>
<comment type="caution">
    <text evidence="1">The sequence shown here is derived from an EMBL/GenBank/DDBJ whole genome shotgun (WGS) entry which is preliminary data.</text>
</comment>
<dbReference type="Proteomes" id="UP001065298">
    <property type="component" value="Chromosome 4"/>
</dbReference>
<evidence type="ECO:0000313" key="1">
    <source>
        <dbReference type="EMBL" id="KAI8671913.1"/>
    </source>
</evidence>
<sequence>MTAVQESRAFPLRNSGIYRNLPGFDPSIRGLSALVCGATGISGFHAIRALLDTPNRWGKIYALSRKPIAESQLALLEPSQRERIKHLPIDLMASPAQISLTLKEAGVQPDYIFFFAYVQPKSQSGLAKEIAQELAEANVPMFKNFLEALNVGNLLPKRILLQTGGKYYGAHIGRIRTPMTESDPRPTHLGDNFYYGQEDALAEFCKAHPQVGWNVVRPSAIIGACSVAAINNFLPFAIYAAVQARKGEALEFGGSFDAWLTETCWSSARLTGFICEWAVLNESCKNQAFNAQDGLLVAWNRLFPEITCWFGASAGFRGPELDESKFKETWSFQAGKDTPLGFGPPMGIKTSFTIFDWLQKPENKDTWRSIMEESQGKITYDPFDRESPEMLGTEMLFLRSGMLDSKKTPPVWFRWLR</sequence>
<keyword evidence="2" id="KW-1185">Reference proteome</keyword>
<accession>A0ACC0R2Q2</accession>
<reference evidence="1" key="1">
    <citation type="submission" date="2022-06" db="EMBL/GenBank/DDBJ databases">
        <title>Fusarium solani species complex genomes reveal bases of compartmentalisation and animal pathogenesis.</title>
        <authorList>
            <person name="Tsai I.J."/>
        </authorList>
    </citation>
    <scope>NUCLEOTIDE SEQUENCE</scope>
    <source>
        <strain evidence="1">Fu6.1</strain>
    </source>
</reference>
<organism evidence="1 2">
    <name type="scientific">Fusarium keratoplasticum</name>
    <dbReference type="NCBI Taxonomy" id="1328300"/>
    <lineage>
        <taxon>Eukaryota</taxon>
        <taxon>Fungi</taxon>
        <taxon>Dikarya</taxon>
        <taxon>Ascomycota</taxon>
        <taxon>Pezizomycotina</taxon>
        <taxon>Sordariomycetes</taxon>
        <taxon>Hypocreomycetidae</taxon>
        <taxon>Hypocreales</taxon>
        <taxon>Nectriaceae</taxon>
        <taxon>Fusarium</taxon>
        <taxon>Fusarium solani species complex</taxon>
    </lineage>
</organism>